<dbReference type="AlphaFoldDB" id="A0AAV9RVX7"/>
<keyword evidence="4" id="KW-1185">Reference proteome</keyword>
<reference evidence="3 4" key="1">
    <citation type="submission" date="2021-06" db="EMBL/GenBank/DDBJ databases">
        <authorList>
            <person name="Palmer J.M."/>
        </authorList>
    </citation>
    <scope>NUCLEOTIDE SEQUENCE [LARGE SCALE GENOMIC DNA]</scope>
    <source>
        <strain evidence="3 4">MEX-2019</strain>
        <tissue evidence="3">Muscle</tissue>
    </source>
</reference>
<dbReference type="InterPro" id="IPR045142">
    <property type="entry name" value="BCAS3-like"/>
</dbReference>
<protein>
    <submittedName>
        <fullName evidence="3">Breast carcinoma amplified sequence 3</fullName>
    </submittedName>
</protein>
<accession>A0AAV9RVX7</accession>
<sequence length="214" mass="23281">MLASQSQRLWLAHLSPDSPPSPTLLFFVCAALESRGSVVIMTAGPDNATQVKRKTKRKMASDSPRRPSRCAGGVLVRAQAATEQSYMESVVTFLQDVVPQAYTGAPPTDEKEKIIWVRFEKADINDTSRNPEFLEMHSGTSDPPLCLMIGYTDGMQIWSISLAGEAQELFSVRHGPVRAARILPAPHISPLKTDSFAEKRPLLGVCKSAGSSGK</sequence>
<dbReference type="InterPro" id="IPR048382">
    <property type="entry name" value="BCAS3_WD40"/>
</dbReference>
<evidence type="ECO:0000313" key="4">
    <source>
        <dbReference type="Proteomes" id="UP001311232"/>
    </source>
</evidence>
<name>A0AAV9RVX7_9TELE</name>
<dbReference type="EMBL" id="JAHHUM010001243">
    <property type="protein sequence ID" value="KAK5613185.1"/>
    <property type="molecule type" value="Genomic_DNA"/>
</dbReference>
<feature type="region of interest" description="Disordered" evidence="1">
    <location>
        <begin position="49"/>
        <end position="69"/>
    </location>
</feature>
<comment type="caution">
    <text evidence="3">The sequence shown here is derived from an EMBL/GenBank/DDBJ whole genome shotgun (WGS) entry which is preliminary data.</text>
</comment>
<evidence type="ECO:0000313" key="3">
    <source>
        <dbReference type="EMBL" id="KAK5613185.1"/>
    </source>
</evidence>
<dbReference type="Proteomes" id="UP001311232">
    <property type="component" value="Unassembled WGS sequence"/>
</dbReference>
<dbReference type="PANTHER" id="PTHR13268">
    <property type="entry name" value="BREAST CARCINOMA AMPLIFIED SEQUENCE 3"/>
    <property type="match status" value="1"/>
</dbReference>
<organism evidence="3 4">
    <name type="scientific">Crenichthys baileyi</name>
    <name type="common">White River springfish</name>
    <dbReference type="NCBI Taxonomy" id="28760"/>
    <lineage>
        <taxon>Eukaryota</taxon>
        <taxon>Metazoa</taxon>
        <taxon>Chordata</taxon>
        <taxon>Craniata</taxon>
        <taxon>Vertebrata</taxon>
        <taxon>Euteleostomi</taxon>
        <taxon>Actinopterygii</taxon>
        <taxon>Neopterygii</taxon>
        <taxon>Teleostei</taxon>
        <taxon>Neoteleostei</taxon>
        <taxon>Acanthomorphata</taxon>
        <taxon>Ovalentaria</taxon>
        <taxon>Atherinomorphae</taxon>
        <taxon>Cyprinodontiformes</taxon>
        <taxon>Goodeidae</taxon>
        <taxon>Crenichthys</taxon>
    </lineage>
</organism>
<feature type="domain" description="BCAS3 WD40" evidence="2">
    <location>
        <begin position="112"/>
        <end position="213"/>
    </location>
</feature>
<dbReference type="GO" id="GO:0005737">
    <property type="term" value="C:cytoplasm"/>
    <property type="evidence" value="ECO:0007669"/>
    <property type="project" value="TreeGrafter"/>
</dbReference>
<gene>
    <name evidence="3" type="primary">BCAS3_2</name>
    <name evidence="3" type="ORF">CRENBAI_026739</name>
</gene>
<dbReference type="GO" id="GO:0006914">
    <property type="term" value="P:autophagy"/>
    <property type="evidence" value="ECO:0007669"/>
    <property type="project" value="InterPro"/>
</dbReference>
<dbReference type="GO" id="GO:0042594">
    <property type="term" value="P:response to starvation"/>
    <property type="evidence" value="ECO:0007669"/>
    <property type="project" value="TreeGrafter"/>
</dbReference>
<dbReference type="Pfam" id="PF21034">
    <property type="entry name" value="BCAS3_WD40"/>
    <property type="match status" value="1"/>
</dbReference>
<evidence type="ECO:0000256" key="1">
    <source>
        <dbReference type="SAM" id="MobiDB-lite"/>
    </source>
</evidence>
<proteinExistence type="predicted"/>
<evidence type="ECO:0000259" key="2">
    <source>
        <dbReference type="Pfam" id="PF21034"/>
    </source>
</evidence>
<dbReference type="PANTHER" id="PTHR13268:SF0">
    <property type="entry name" value="BCAS3 MICROTUBULE ASSOCIATED CELL MIGRATION FACTOR"/>
    <property type="match status" value="1"/>
</dbReference>